<keyword evidence="5" id="KW-1185">Reference proteome</keyword>
<dbReference type="PANTHER" id="PTHR43869">
    <property type="entry name" value="GLYCINE BETAINE/PROLINE BETAINE TRANSPORT SYSTEM ATP-BINDING PROTEIN PROV"/>
    <property type="match status" value="1"/>
</dbReference>
<dbReference type="EMBL" id="JACIEK010000004">
    <property type="protein sequence ID" value="MBB3998147.1"/>
    <property type="molecule type" value="Genomic_DNA"/>
</dbReference>
<comment type="caution">
    <text evidence="4">The sequence shown here is derived from an EMBL/GenBank/DDBJ whole genome shotgun (WGS) entry which is preliminary data.</text>
</comment>
<dbReference type="PROSITE" id="PS50893">
    <property type="entry name" value="ABC_TRANSPORTER_2"/>
    <property type="match status" value="1"/>
</dbReference>
<evidence type="ECO:0000256" key="1">
    <source>
        <dbReference type="ARBA" id="ARBA00022741"/>
    </source>
</evidence>
<dbReference type="PANTHER" id="PTHR43869:SF1">
    <property type="entry name" value="GLYCINE BETAINE_PROLINE BETAINE TRANSPORT SYSTEM ATP-BINDING PROTEIN PROV"/>
    <property type="match status" value="1"/>
</dbReference>
<evidence type="ECO:0000313" key="5">
    <source>
        <dbReference type="Proteomes" id="UP000542776"/>
    </source>
</evidence>
<evidence type="ECO:0000256" key="2">
    <source>
        <dbReference type="ARBA" id="ARBA00022840"/>
    </source>
</evidence>
<evidence type="ECO:0000259" key="3">
    <source>
        <dbReference type="PROSITE" id="PS50893"/>
    </source>
</evidence>
<keyword evidence="1" id="KW-0547">Nucleotide-binding</keyword>
<dbReference type="SMART" id="SM00382">
    <property type="entry name" value="AAA"/>
    <property type="match status" value="1"/>
</dbReference>
<keyword evidence="2 4" id="KW-0067">ATP-binding</keyword>
<sequence length="343" mass="36147">MTPQIHVRRLAATHGRRPGAALDRADRGEDLHAVRLATETAVALIDVDLDIHPGEILVVLGAPGSGKSSLLAVLHGDLAPERGSVAAETASGPVELRSATKRQRDRWAQEAAALVAGPVALTPKSTIAETVIAALARHGTPRSDRAPRATLELANAGLRDWGEIRIADLPPGLRPRVQLLVAALGGQPILLLDDPFDGVDAWRDPSMVGALRRLRERTGKSVVLTSRDPAEALRVGDRIAVLDNGRLVQAGTPRDLLLEPATPHVAAYLSELSPVSFLQAEDVMGPIAPDDVASSFAGLVQVGTPLTRVLPALARGDVVVADRGRLLGRIGTRELQAVLSPRG</sequence>
<gene>
    <name evidence="4" type="ORF">GGR04_001986</name>
</gene>
<name>A0A7W6H4C3_9HYPH</name>
<dbReference type="Gene3D" id="3.40.50.300">
    <property type="entry name" value="P-loop containing nucleotide triphosphate hydrolases"/>
    <property type="match status" value="1"/>
</dbReference>
<reference evidence="4 5" key="1">
    <citation type="submission" date="2020-08" db="EMBL/GenBank/DDBJ databases">
        <title>Genomic Encyclopedia of Type Strains, Phase IV (KMG-IV): sequencing the most valuable type-strain genomes for metagenomic binning, comparative biology and taxonomic classification.</title>
        <authorList>
            <person name="Goeker M."/>
        </authorList>
    </citation>
    <scope>NUCLEOTIDE SEQUENCE [LARGE SCALE GENOMIC DNA]</scope>
    <source>
        <strain evidence="4 5">DSM 102238</strain>
    </source>
</reference>
<dbReference type="RefSeq" id="WP_183199689.1">
    <property type="nucleotide sequence ID" value="NZ_JACIEK010000004.1"/>
</dbReference>
<dbReference type="InterPro" id="IPR051921">
    <property type="entry name" value="ABC_osmolyte_uptake_ATP-bind"/>
</dbReference>
<proteinExistence type="predicted"/>
<evidence type="ECO:0000313" key="4">
    <source>
        <dbReference type="EMBL" id="MBB3998147.1"/>
    </source>
</evidence>
<feature type="domain" description="ABC transporter" evidence="3">
    <location>
        <begin position="26"/>
        <end position="269"/>
    </location>
</feature>
<dbReference type="AlphaFoldDB" id="A0A7W6H4C3"/>
<accession>A0A7W6H4C3</accession>
<protein>
    <submittedName>
        <fullName evidence="4">Glycine betaine/proline transport system ATP-binding protein</fullName>
    </submittedName>
</protein>
<organism evidence="4 5">
    <name type="scientific">Aureimonas pseudogalii</name>
    <dbReference type="NCBI Taxonomy" id="1744844"/>
    <lineage>
        <taxon>Bacteria</taxon>
        <taxon>Pseudomonadati</taxon>
        <taxon>Pseudomonadota</taxon>
        <taxon>Alphaproteobacteria</taxon>
        <taxon>Hyphomicrobiales</taxon>
        <taxon>Aurantimonadaceae</taxon>
        <taxon>Aureimonas</taxon>
    </lineage>
</organism>
<dbReference type="Proteomes" id="UP000542776">
    <property type="component" value="Unassembled WGS sequence"/>
</dbReference>
<dbReference type="InterPro" id="IPR003439">
    <property type="entry name" value="ABC_transporter-like_ATP-bd"/>
</dbReference>
<dbReference type="GO" id="GO:0016887">
    <property type="term" value="F:ATP hydrolysis activity"/>
    <property type="evidence" value="ECO:0007669"/>
    <property type="project" value="InterPro"/>
</dbReference>
<dbReference type="SUPFAM" id="SSF52540">
    <property type="entry name" value="P-loop containing nucleoside triphosphate hydrolases"/>
    <property type="match status" value="1"/>
</dbReference>
<dbReference type="Pfam" id="PF00005">
    <property type="entry name" value="ABC_tran"/>
    <property type="match status" value="1"/>
</dbReference>
<dbReference type="GO" id="GO:0005524">
    <property type="term" value="F:ATP binding"/>
    <property type="evidence" value="ECO:0007669"/>
    <property type="project" value="UniProtKB-KW"/>
</dbReference>
<dbReference type="InterPro" id="IPR003593">
    <property type="entry name" value="AAA+_ATPase"/>
</dbReference>
<dbReference type="InterPro" id="IPR027417">
    <property type="entry name" value="P-loop_NTPase"/>
</dbReference>